<dbReference type="AlphaFoldDB" id="A0A1Z5S7E1"/>
<proteinExistence type="predicted"/>
<keyword evidence="2" id="KW-1185">Reference proteome</keyword>
<sequence length="152" mass="16956">MGRRSLLSSSCERDADAATLLSSRSFSLPSRYHMPAPRSCSRRFSCCHFEEEPSQVSHGDGDNRPDHPFPLCLYSTLRCGCAMRGEIIAMHVHVPPRCHAGCHTLGLCSLIPEREREREERPDLTAPFRTVQVQCSRGLVMAFNSGHTLLSS</sequence>
<organism evidence="1 2">
    <name type="scientific">Sorghum bicolor</name>
    <name type="common">Sorghum</name>
    <name type="synonym">Sorghum vulgare</name>
    <dbReference type="NCBI Taxonomy" id="4558"/>
    <lineage>
        <taxon>Eukaryota</taxon>
        <taxon>Viridiplantae</taxon>
        <taxon>Streptophyta</taxon>
        <taxon>Embryophyta</taxon>
        <taxon>Tracheophyta</taxon>
        <taxon>Spermatophyta</taxon>
        <taxon>Magnoliopsida</taxon>
        <taxon>Liliopsida</taxon>
        <taxon>Poales</taxon>
        <taxon>Poaceae</taxon>
        <taxon>PACMAD clade</taxon>
        <taxon>Panicoideae</taxon>
        <taxon>Andropogonodae</taxon>
        <taxon>Andropogoneae</taxon>
        <taxon>Sorghinae</taxon>
        <taxon>Sorghum</taxon>
    </lineage>
</organism>
<evidence type="ECO:0000313" key="2">
    <source>
        <dbReference type="Proteomes" id="UP000000768"/>
    </source>
</evidence>
<dbReference type="Gramene" id="OQU91726">
    <property type="protein sequence ID" value="OQU91726"/>
    <property type="gene ID" value="SORBI_3001G237250"/>
</dbReference>
<gene>
    <name evidence="1" type="ORF">SORBI_3001G237250</name>
</gene>
<accession>A0A1Z5S7E1</accession>
<reference evidence="2" key="2">
    <citation type="journal article" date="2018" name="Plant J.">
        <title>The Sorghum bicolor reference genome: improved assembly, gene annotations, a transcriptome atlas, and signatures of genome organization.</title>
        <authorList>
            <person name="McCormick R.F."/>
            <person name="Truong S.K."/>
            <person name="Sreedasyam A."/>
            <person name="Jenkins J."/>
            <person name="Shu S."/>
            <person name="Sims D."/>
            <person name="Kennedy M."/>
            <person name="Amirebrahimi M."/>
            <person name="Weers B.D."/>
            <person name="McKinley B."/>
            <person name="Mattison A."/>
            <person name="Morishige D.T."/>
            <person name="Grimwood J."/>
            <person name="Schmutz J."/>
            <person name="Mullet J.E."/>
        </authorList>
    </citation>
    <scope>NUCLEOTIDE SEQUENCE [LARGE SCALE GENOMIC DNA]</scope>
    <source>
        <strain evidence="2">cv. BTx623</strain>
    </source>
</reference>
<evidence type="ECO:0000313" key="1">
    <source>
        <dbReference type="EMBL" id="OQU91726.1"/>
    </source>
</evidence>
<reference evidence="1 2" key="1">
    <citation type="journal article" date="2009" name="Nature">
        <title>The Sorghum bicolor genome and the diversification of grasses.</title>
        <authorList>
            <person name="Paterson A.H."/>
            <person name="Bowers J.E."/>
            <person name="Bruggmann R."/>
            <person name="Dubchak I."/>
            <person name="Grimwood J."/>
            <person name="Gundlach H."/>
            <person name="Haberer G."/>
            <person name="Hellsten U."/>
            <person name="Mitros T."/>
            <person name="Poliakov A."/>
            <person name="Schmutz J."/>
            <person name="Spannagl M."/>
            <person name="Tang H."/>
            <person name="Wang X."/>
            <person name="Wicker T."/>
            <person name="Bharti A.K."/>
            <person name="Chapman J."/>
            <person name="Feltus F.A."/>
            <person name="Gowik U."/>
            <person name="Grigoriev I.V."/>
            <person name="Lyons E."/>
            <person name="Maher C.A."/>
            <person name="Martis M."/>
            <person name="Narechania A."/>
            <person name="Otillar R.P."/>
            <person name="Penning B.W."/>
            <person name="Salamov A.A."/>
            <person name="Wang Y."/>
            <person name="Zhang L."/>
            <person name="Carpita N.C."/>
            <person name="Freeling M."/>
            <person name="Gingle A.R."/>
            <person name="Hash C.T."/>
            <person name="Keller B."/>
            <person name="Klein P."/>
            <person name="Kresovich S."/>
            <person name="McCann M.C."/>
            <person name="Ming R."/>
            <person name="Peterson D.G."/>
            <person name="Mehboob-ur-Rahman"/>
            <person name="Ware D."/>
            <person name="Westhoff P."/>
            <person name="Mayer K.F."/>
            <person name="Messing J."/>
            <person name="Rokhsar D.S."/>
        </authorList>
    </citation>
    <scope>NUCLEOTIDE SEQUENCE [LARGE SCALE GENOMIC DNA]</scope>
    <source>
        <strain evidence="2">cv. BTx623</strain>
    </source>
</reference>
<dbReference type="Proteomes" id="UP000000768">
    <property type="component" value="Chromosome 1"/>
</dbReference>
<name>A0A1Z5S7E1_SORBI</name>
<dbReference type="EMBL" id="CM000760">
    <property type="protein sequence ID" value="OQU91726.1"/>
    <property type="molecule type" value="Genomic_DNA"/>
</dbReference>
<protein>
    <submittedName>
        <fullName evidence="1">Uncharacterized protein</fullName>
    </submittedName>
</protein>
<dbReference type="InParanoid" id="A0A1Z5S7E1"/>